<gene>
    <name evidence="7" type="ORF">BS50DRAFT_627153</name>
</gene>
<keyword evidence="8" id="KW-1185">Reference proteome</keyword>
<sequence>MKYVWRWVRLWAMRLPRISLPAVLLGTTINIMDAGWCAYVPTVGGWCSIRRIEGSSYVAFHYEVLCEHELNGVSALLNPGSTVVSQLALSLGGSRLPGVLGSMLVEVLPFLRATALEIQRKLGDDHPGVLPTTMAAYALTSLLLGAVFAVLGLLRCGRLVAYFPQSVLIGVIGAVGASLCVLGLETTLPTSSPPLRLNTVRAVLFTRVHAPLLAASFSPALFLSTLTRSNVAAKVSKGFTRSAFCVPAFCLATAALFWTVVALAEGVSKSTVARLASAGWLFSLQERQKSAVPEWNYWALFDFSKVHWQSIRAATESIVLLVGVGTISLPIFVPPAARVLKMDSYNMNYEFFGHAIANTLAAAAGTVPNLMVFSSSRFFIVAGGNCWGAVIVAGLTLGFFFVSSLVLPYVPTILAATLVFFFGIELLVESLWDSTKRLVANEWAAVFGTTVACSFLGFAQGIAIGFCIVIFLHFFQGTLDCRPLTVRPCKLRPHKIPDGSDNTQLCILHDLQEIAVASSAQHDEQLKTRQRCQPTIIQLRGYVSFAAIPSIEQAISRHLSEARHLDCPYIIVYLDNVARVETHVAEFLDRKRQQLARQMNPIYIIVAGIPVNSPAHIDLKRGGFDCWHPDHMLEPISMASGVHVQVPAGVLAYDDLKTAWHYCQNMISTRRDAIVQEHEVVHAFRSLFAQSISEALRLLPQSNGPLLHRLKELGVRVRVKFAGETIACCDYPVRPIFFLLRGSVVTRSPIRRRTISTGRHSTRELFKMLPKLAFQCCKKLWPWRTWESEHHAVNSTLQRFCAGEAFGLSQDAKSELYCIYAEREPCWILDVSPGNLKGQAWAAHIAGLVPNRRCNVESRL</sequence>
<protein>
    <recommendedName>
        <fullName evidence="6">SLC26A/SulP transporter domain-containing protein</fullName>
    </recommendedName>
</protein>
<dbReference type="STRING" id="1448308.A0A2T2MZG5"/>
<evidence type="ECO:0000256" key="3">
    <source>
        <dbReference type="ARBA" id="ARBA00022989"/>
    </source>
</evidence>
<evidence type="ECO:0000313" key="8">
    <source>
        <dbReference type="Proteomes" id="UP000240883"/>
    </source>
</evidence>
<keyword evidence="2 5" id="KW-0812">Transmembrane</keyword>
<dbReference type="AlphaFoldDB" id="A0A2T2MZG5"/>
<evidence type="ECO:0000256" key="1">
    <source>
        <dbReference type="ARBA" id="ARBA00004141"/>
    </source>
</evidence>
<name>A0A2T2MZG5_CORCC</name>
<dbReference type="GO" id="GO:0016020">
    <property type="term" value="C:membrane"/>
    <property type="evidence" value="ECO:0007669"/>
    <property type="project" value="UniProtKB-SubCell"/>
</dbReference>
<dbReference type="InterPro" id="IPR011547">
    <property type="entry name" value="SLC26A/SulP_dom"/>
</dbReference>
<feature type="transmembrane region" description="Helical" evidence="5">
    <location>
        <begin position="204"/>
        <end position="223"/>
    </location>
</feature>
<dbReference type="InterPro" id="IPR052706">
    <property type="entry name" value="Membrane-Transporter-like"/>
</dbReference>
<evidence type="ECO:0000313" key="7">
    <source>
        <dbReference type="EMBL" id="PSN58601.1"/>
    </source>
</evidence>
<reference evidence="7 8" key="1">
    <citation type="journal article" date="2018" name="Front. Microbiol.">
        <title>Genome-Wide Analysis of Corynespora cassiicola Leaf Fall Disease Putative Effectors.</title>
        <authorList>
            <person name="Lopez D."/>
            <person name="Ribeiro S."/>
            <person name="Label P."/>
            <person name="Fumanal B."/>
            <person name="Venisse J.S."/>
            <person name="Kohler A."/>
            <person name="de Oliveira R.R."/>
            <person name="Labutti K."/>
            <person name="Lipzen A."/>
            <person name="Lail K."/>
            <person name="Bauer D."/>
            <person name="Ohm R.A."/>
            <person name="Barry K.W."/>
            <person name="Spatafora J."/>
            <person name="Grigoriev I.V."/>
            <person name="Martin F.M."/>
            <person name="Pujade-Renaud V."/>
        </authorList>
    </citation>
    <scope>NUCLEOTIDE SEQUENCE [LARGE SCALE GENOMIC DNA]</scope>
    <source>
        <strain evidence="7 8">Philippines</strain>
    </source>
</reference>
<keyword evidence="4 5" id="KW-0472">Membrane</keyword>
<evidence type="ECO:0000259" key="6">
    <source>
        <dbReference type="Pfam" id="PF00916"/>
    </source>
</evidence>
<dbReference type="EMBL" id="KZ678258">
    <property type="protein sequence ID" value="PSN58601.1"/>
    <property type="molecule type" value="Genomic_DNA"/>
</dbReference>
<keyword evidence="3 5" id="KW-1133">Transmembrane helix</keyword>
<comment type="subcellular location">
    <subcellularLocation>
        <location evidence="1">Membrane</location>
        <topology evidence="1">Multi-pass membrane protein</topology>
    </subcellularLocation>
</comment>
<evidence type="ECO:0000256" key="5">
    <source>
        <dbReference type="SAM" id="Phobius"/>
    </source>
</evidence>
<evidence type="ECO:0000256" key="4">
    <source>
        <dbReference type="ARBA" id="ARBA00023136"/>
    </source>
</evidence>
<feature type="transmembrane region" description="Helical" evidence="5">
    <location>
        <begin position="166"/>
        <end position="184"/>
    </location>
</feature>
<feature type="transmembrane region" description="Helical" evidence="5">
    <location>
        <begin position="444"/>
        <end position="475"/>
    </location>
</feature>
<dbReference type="Proteomes" id="UP000240883">
    <property type="component" value="Unassembled WGS sequence"/>
</dbReference>
<accession>A0A2T2MZG5</accession>
<feature type="transmembrane region" description="Helical" evidence="5">
    <location>
        <begin position="244"/>
        <end position="264"/>
    </location>
</feature>
<dbReference type="PANTHER" id="PTHR43310:SF4">
    <property type="entry name" value="AFR304WP"/>
    <property type="match status" value="1"/>
</dbReference>
<feature type="transmembrane region" description="Helical" evidence="5">
    <location>
        <begin position="409"/>
        <end position="432"/>
    </location>
</feature>
<feature type="transmembrane region" description="Helical" evidence="5">
    <location>
        <begin position="378"/>
        <end position="403"/>
    </location>
</feature>
<feature type="domain" description="SLC26A/SulP transporter" evidence="6">
    <location>
        <begin position="81"/>
        <end position="433"/>
    </location>
</feature>
<evidence type="ECO:0000256" key="2">
    <source>
        <dbReference type="ARBA" id="ARBA00022692"/>
    </source>
</evidence>
<proteinExistence type="predicted"/>
<dbReference type="OrthoDB" id="409725at2759"/>
<feature type="transmembrane region" description="Helical" evidence="5">
    <location>
        <begin position="134"/>
        <end position="154"/>
    </location>
</feature>
<dbReference type="Pfam" id="PF00916">
    <property type="entry name" value="Sulfate_transp"/>
    <property type="match status" value="1"/>
</dbReference>
<dbReference type="PANTHER" id="PTHR43310">
    <property type="entry name" value="SULFATE TRANSPORTER YBAR-RELATED"/>
    <property type="match status" value="1"/>
</dbReference>
<organism evidence="7 8">
    <name type="scientific">Corynespora cassiicola Philippines</name>
    <dbReference type="NCBI Taxonomy" id="1448308"/>
    <lineage>
        <taxon>Eukaryota</taxon>
        <taxon>Fungi</taxon>
        <taxon>Dikarya</taxon>
        <taxon>Ascomycota</taxon>
        <taxon>Pezizomycotina</taxon>
        <taxon>Dothideomycetes</taxon>
        <taxon>Pleosporomycetidae</taxon>
        <taxon>Pleosporales</taxon>
        <taxon>Corynesporascaceae</taxon>
        <taxon>Corynespora</taxon>
    </lineage>
</organism>